<evidence type="ECO:0000313" key="1">
    <source>
        <dbReference type="EMBL" id="KAJ1915709.1"/>
    </source>
</evidence>
<gene>
    <name evidence="1" type="ORF">H4219_004178</name>
</gene>
<proteinExistence type="predicted"/>
<dbReference type="EMBL" id="JANBPU010000134">
    <property type="protein sequence ID" value="KAJ1915709.1"/>
    <property type="molecule type" value="Genomic_DNA"/>
</dbReference>
<reference evidence="1" key="1">
    <citation type="submission" date="2022-07" db="EMBL/GenBank/DDBJ databases">
        <title>Phylogenomic reconstructions and comparative analyses of Kickxellomycotina fungi.</title>
        <authorList>
            <person name="Reynolds N.K."/>
            <person name="Stajich J.E."/>
            <person name="Barry K."/>
            <person name="Grigoriev I.V."/>
            <person name="Crous P."/>
            <person name="Smith M.E."/>
        </authorList>
    </citation>
    <scope>NUCLEOTIDE SEQUENCE</scope>
    <source>
        <strain evidence="1">NBRC 100468</strain>
    </source>
</reference>
<protein>
    <submittedName>
        <fullName evidence="1">Uncharacterized protein</fullName>
    </submittedName>
</protein>
<evidence type="ECO:0000313" key="2">
    <source>
        <dbReference type="Proteomes" id="UP001150538"/>
    </source>
</evidence>
<keyword evidence="2" id="KW-1185">Reference proteome</keyword>
<dbReference type="AlphaFoldDB" id="A0A9W8A1Z8"/>
<dbReference type="Proteomes" id="UP001150538">
    <property type="component" value="Unassembled WGS sequence"/>
</dbReference>
<accession>A0A9W8A1Z8</accession>
<name>A0A9W8A1Z8_9FUNG</name>
<comment type="caution">
    <text evidence="1">The sequence shown here is derived from an EMBL/GenBank/DDBJ whole genome shotgun (WGS) entry which is preliminary data.</text>
</comment>
<sequence length="629" mass="71041">MANCALACNLPTPLVNSILQFLVDSTISAHQKDTIANDPSNTFHPLATKGLSQNYVDGFPERWKDIYRHHFCSVQLVHDNNLDQLKQQPVKSQYVKQMTVHFFQAGLEHEMLKDLLQLKWPLLKNLHLVYLPKIDFKLLSDYIGKYTPALENIDFNINIDRVSDFMDHILSSPDNSSTDDGRIKSLSLHLKYPQQSGGVGRGHFAKSSSFGIPLAISRIPYQLHHLGLYDWAIPASVFRAIEISQCQLQSLAIGVSPELYPFFEDSRFPNLKRLELHIKHPEINLNDPDFDVSEIKPKCSLFHIRSRNYPQLNELVIATMGFRNELGSEHKIANLAYENLFSPDHNDPWWKLEKVQLPDISDKMVMDITKTVKSLTFLKIHGANDLYMNQAYSYMRDGGGYVDRPRISDQNIVQQSGLVLTSRGFLYLLAHSQNLRGLVITNPLSHCISSNVFDGWLETKRKDGAPSRSVSYPQIKCQDMHTLEVSNVTFGLESIAKALLPQLPYIRGVKISIDEFRNIVTNDDGDGDSHVCECQAVCPNIQTLVLTGNANHNDLLSDADSVFEESVEKFVYLLLSKIGKQNIMPGLSNVLLKFTSATTSAANNPQAINSDLSLEMLGSMFPKLRFQRI</sequence>
<organism evidence="1 2">
    <name type="scientific">Mycoemilia scoparia</name>
    <dbReference type="NCBI Taxonomy" id="417184"/>
    <lineage>
        <taxon>Eukaryota</taxon>
        <taxon>Fungi</taxon>
        <taxon>Fungi incertae sedis</taxon>
        <taxon>Zoopagomycota</taxon>
        <taxon>Kickxellomycotina</taxon>
        <taxon>Kickxellomycetes</taxon>
        <taxon>Kickxellales</taxon>
        <taxon>Kickxellaceae</taxon>
        <taxon>Mycoemilia</taxon>
    </lineage>
</organism>